<evidence type="ECO:0000313" key="3">
    <source>
        <dbReference type="Proteomes" id="UP000824156"/>
    </source>
</evidence>
<comment type="caution">
    <text evidence="2">The sequence shown here is derived from an EMBL/GenBank/DDBJ whole genome shotgun (WGS) entry which is preliminary data.</text>
</comment>
<dbReference type="SUPFAM" id="SSF142764">
    <property type="entry name" value="YgbK-like"/>
    <property type="match status" value="1"/>
</dbReference>
<organism evidence="2 3">
    <name type="scientific">Candidatus Sphingobacterium stercoripullorum</name>
    <dbReference type="NCBI Taxonomy" id="2838759"/>
    <lineage>
        <taxon>Bacteria</taxon>
        <taxon>Pseudomonadati</taxon>
        <taxon>Bacteroidota</taxon>
        <taxon>Sphingobacteriia</taxon>
        <taxon>Sphingobacteriales</taxon>
        <taxon>Sphingobacteriaceae</taxon>
        <taxon>Sphingobacterium</taxon>
    </lineage>
</organism>
<evidence type="ECO:0000313" key="2">
    <source>
        <dbReference type="EMBL" id="HIX55428.1"/>
    </source>
</evidence>
<sequence length="309" mass="34922">WDPKEFINAWDWIYLKFDSALRGHIVKESAFYRSLFAKGNLVFCPVNLSLSRVVKDGVYLIEGQPIAETDFSNDPEFPITSSQVLEAIHAGGCWEVHKEVPKVFSKERPYVFCEVATKSELESWVLELPTEEVLFAGAASFFEAMVQQKMAAKTETNEKTINSDAPIVYVCGSKHINSRRQLSRVPEEFKVYWRKPKETGKLALQLCEKIKAFGLVFFAVNLDEELPSGTIREEMALVLAELEKLMPIHELVIEGGATAEAILEVLGIRALTPVFEYRQGVIRAKTNGGAMHITLKPGSYQWPDELWSF</sequence>
<dbReference type="InterPro" id="IPR042213">
    <property type="entry name" value="NBD_C_sf"/>
</dbReference>
<dbReference type="InterPro" id="IPR037051">
    <property type="entry name" value="4-carb_acid_sugar_kinase_N_sf"/>
</dbReference>
<proteinExistence type="predicted"/>
<dbReference type="Gene3D" id="3.40.980.20">
    <property type="entry name" value="Four-carbon acid sugar kinase, nucleotide binding domain"/>
    <property type="match status" value="1"/>
</dbReference>
<dbReference type="Proteomes" id="UP000824156">
    <property type="component" value="Unassembled WGS sequence"/>
</dbReference>
<dbReference type="Gene3D" id="3.40.50.10840">
    <property type="entry name" value="Putative sugar-binding, N-terminal domain"/>
    <property type="match status" value="1"/>
</dbReference>
<protein>
    <recommendedName>
        <fullName evidence="1">Four-carbon acid sugar kinase N-terminal domain-containing protein</fullName>
    </recommendedName>
</protein>
<name>A0A9D1WAF0_9SPHI</name>
<feature type="domain" description="Four-carbon acid sugar kinase N-terminal" evidence="1">
    <location>
        <begin position="14"/>
        <end position="91"/>
    </location>
</feature>
<dbReference type="AlphaFoldDB" id="A0A9D1WAF0"/>
<reference evidence="2" key="2">
    <citation type="submission" date="2021-04" db="EMBL/GenBank/DDBJ databases">
        <authorList>
            <person name="Gilroy R."/>
        </authorList>
    </citation>
    <scope>NUCLEOTIDE SEQUENCE</scope>
    <source>
        <strain evidence="2">1719</strain>
    </source>
</reference>
<accession>A0A9D1WAF0</accession>
<feature type="non-terminal residue" evidence="2">
    <location>
        <position position="1"/>
    </location>
</feature>
<evidence type="ECO:0000259" key="1">
    <source>
        <dbReference type="Pfam" id="PF07005"/>
    </source>
</evidence>
<dbReference type="Pfam" id="PF07005">
    <property type="entry name" value="SBD_N"/>
    <property type="match status" value="1"/>
</dbReference>
<dbReference type="InterPro" id="IPR010737">
    <property type="entry name" value="4-carb_acid_sugar_kinase_N"/>
</dbReference>
<reference evidence="2" key="1">
    <citation type="journal article" date="2021" name="PeerJ">
        <title>Extensive microbial diversity within the chicken gut microbiome revealed by metagenomics and culture.</title>
        <authorList>
            <person name="Gilroy R."/>
            <person name="Ravi A."/>
            <person name="Getino M."/>
            <person name="Pursley I."/>
            <person name="Horton D.L."/>
            <person name="Alikhan N.F."/>
            <person name="Baker D."/>
            <person name="Gharbi K."/>
            <person name="Hall N."/>
            <person name="Watson M."/>
            <person name="Adriaenssens E.M."/>
            <person name="Foster-Nyarko E."/>
            <person name="Jarju S."/>
            <person name="Secka A."/>
            <person name="Antonio M."/>
            <person name="Oren A."/>
            <person name="Chaudhuri R.R."/>
            <person name="La Ragione R."/>
            <person name="Hildebrand F."/>
            <person name="Pallen M.J."/>
        </authorList>
    </citation>
    <scope>NUCLEOTIDE SEQUENCE</scope>
    <source>
        <strain evidence="2">1719</strain>
    </source>
</reference>
<dbReference type="EMBL" id="DXEZ01000292">
    <property type="protein sequence ID" value="HIX55428.1"/>
    <property type="molecule type" value="Genomic_DNA"/>
</dbReference>
<gene>
    <name evidence="2" type="ORF">H9853_10400</name>
</gene>